<dbReference type="EMBL" id="FPAZ01000012">
    <property type="protein sequence ID" value="SFT85783.1"/>
    <property type="molecule type" value="Genomic_DNA"/>
</dbReference>
<dbReference type="RefSeq" id="WP_036967893.1">
    <property type="nucleotide sequence ID" value="NZ_CP032090.1"/>
</dbReference>
<dbReference type="Pfam" id="PF10972">
    <property type="entry name" value="CsiV"/>
    <property type="match status" value="1"/>
</dbReference>
<evidence type="ECO:0000313" key="5">
    <source>
        <dbReference type="Proteomes" id="UP000264605"/>
    </source>
</evidence>
<dbReference type="AlphaFoldDB" id="A0AAD0S0N2"/>
<dbReference type="KEGG" id="pdj:D0907_09390"/>
<dbReference type="Proteomes" id="UP000183805">
    <property type="component" value="Unassembled WGS sequence"/>
</dbReference>
<evidence type="ECO:0000313" key="3">
    <source>
        <dbReference type="EMBL" id="SFT85783.1"/>
    </source>
</evidence>
<accession>A0AAD0S0N2</accession>
<gene>
    <name evidence="2" type="ORF">D0907_09390</name>
    <name evidence="3" type="ORF">SAMN04487854_11281</name>
</gene>
<evidence type="ECO:0000313" key="2">
    <source>
        <dbReference type="EMBL" id="AXV65473.1"/>
    </source>
</evidence>
<dbReference type="EMBL" id="CP032090">
    <property type="protein sequence ID" value="AXV65473.1"/>
    <property type="molecule type" value="Genomic_DNA"/>
</dbReference>
<keyword evidence="1" id="KW-0732">Signal</keyword>
<reference evidence="3 4" key="1">
    <citation type="submission" date="2016-10" db="EMBL/GenBank/DDBJ databases">
        <authorList>
            <person name="Varghese N."/>
            <person name="Submissions S."/>
        </authorList>
    </citation>
    <scope>NUCLEOTIDE SEQUENCE [LARGE SCALE GENOMIC DNA]</scope>
    <source>
        <strain evidence="3 4">CGMCC 1.8499</strain>
    </source>
</reference>
<sequence>MLFRNSFILLCCLFTSSSFAARWFEIEVLIYKQRPAPYLQEDFSLKHDEINAKRSKDLLSPVYKAHAKQACINGDSRFRSQSFTDELINSNPHSNVCDDSVDFLASYNELPVSPPVEPREDTDEIYLMAPEQLQFTEQKNQLDRKGLTPLLHTGWRFPEMSESRAQSIRLFAGKHLAASSPAIEPDNNDFISLVTPSEQYIPESLQQTPDWELDGLMKIYVRHYLFINADFDISQRLETGDYEKARFSQFKRVISNEIHYFDHPRMGMIVQIRRYNH</sequence>
<dbReference type="Proteomes" id="UP000264605">
    <property type="component" value="Chromosome"/>
</dbReference>
<organism evidence="2 5">
    <name type="scientific">Pseudoalteromonas lipolytica</name>
    <dbReference type="NCBI Taxonomy" id="570156"/>
    <lineage>
        <taxon>Bacteria</taxon>
        <taxon>Pseudomonadati</taxon>
        <taxon>Pseudomonadota</taxon>
        <taxon>Gammaproteobacteria</taxon>
        <taxon>Alteromonadales</taxon>
        <taxon>Pseudoalteromonadaceae</taxon>
        <taxon>Pseudoalteromonas</taxon>
    </lineage>
</organism>
<dbReference type="InterPro" id="IPR021241">
    <property type="entry name" value="CsiV"/>
</dbReference>
<evidence type="ECO:0000313" key="4">
    <source>
        <dbReference type="Proteomes" id="UP000183805"/>
    </source>
</evidence>
<feature type="chain" id="PRO_5042085592" evidence="1">
    <location>
        <begin position="21"/>
        <end position="277"/>
    </location>
</feature>
<proteinExistence type="predicted"/>
<feature type="signal peptide" evidence="1">
    <location>
        <begin position="1"/>
        <end position="20"/>
    </location>
</feature>
<dbReference type="GeneID" id="99505672"/>
<protein>
    <submittedName>
        <fullName evidence="3">Peptidoglycan-binding protein, CsiV</fullName>
    </submittedName>
</protein>
<reference evidence="2 5" key="2">
    <citation type="submission" date="2018-08" db="EMBL/GenBank/DDBJ databases">
        <title>Draft genome sequence of Pseudoalteromonas donghaensis HJ51.</title>
        <authorList>
            <person name="Oh J."/>
            <person name="Roh D."/>
        </authorList>
    </citation>
    <scope>NUCLEOTIDE SEQUENCE [LARGE SCALE GENOMIC DNA]</scope>
    <source>
        <strain evidence="2 5">HJ51</strain>
    </source>
</reference>
<evidence type="ECO:0000256" key="1">
    <source>
        <dbReference type="SAM" id="SignalP"/>
    </source>
</evidence>
<keyword evidence="4" id="KW-1185">Reference proteome</keyword>
<name>A0AAD0S0N2_9GAMM</name>